<dbReference type="CDD" id="cd18787">
    <property type="entry name" value="SF2_C_DEAD"/>
    <property type="match status" value="1"/>
</dbReference>
<dbReference type="GO" id="GO:0005524">
    <property type="term" value="F:ATP binding"/>
    <property type="evidence" value="ECO:0007669"/>
    <property type="project" value="UniProtKB-KW"/>
</dbReference>
<dbReference type="OrthoDB" id="974172at2"/>
<evidence type="ECO:0000256" key="1">
    <source>
        <dbReference type="ARBA" id="ARBA00022741"/>
    </source>
</evidence>
<dbReference type="Pfam" id="PF00270">
    <property type="entry name" value="DEAD"/>
    <property type="match status" value="1"/>
</dbReference>
<dbReference type="PANTHER" id="PTHR47959:SF1">
    <property type="entry name" value="ATP-DEPENDENT RNA HELICASE DBPA"/>
    <property type="match status" value="1"/>
</dbReference>
<keyword evidence="3 8" id="KW-0347">Helicase</keyword>
<dbReference type="Proteomes" id="UP000321580">
    <property type="component" value="Unassembled WGS sequence"/>
</dbReference>
<evidence type="ECO:0000256" key="5">
    <source>
        <dbReference type="ARBA" id="ARBA00038437"/>
    </source>
</evidence>
<reference evidence="8 9" key="1">
    <citation type="submission" date="2019-08" db="EMBL/GenBank/DDBJ databases">
        <title>Genome of Phaeodactylibacter luteus.</title>
        <authorList>
            <person name="Bowman J.P."/>
        </authorList>
    </citation>
    <scope>NUCLEOTIDE SEQUENCE [LARGE SCALE GENOMIC DNA]</scope>
    <source>
        <strain evidence="8 9">KCTC 42180</strain>
    </source>
</reference>
<proteinExistence type="inferred from homology"/>
<dbReference type="InterPro" id="IPR001650">
    <property type="entry name" value="Helicase_C-like"/>
</dbReference>
<keyword evidence="9" id="KW-1185">Reference proteome</keyword>
<dbReference type="InterPro" id="IPR044742">
    <property type="entry name" value="DEAD/DEAH_RhlB"/>
</dbReference>
<evidence type="ECO:0000313" key="9">
    <source>
        <dbReference type="Proteomes" id="UP000321580"/>
    </source>
</evidence>
<dbReference type="SMART" id="SM00490">
    <property type="entry name" value="HELICc"/>
    <property type="match status" value="1"/>
</dbReference>
<dbReference type="InterPro" id="IPR011545">
    <property type="entry name" value="DEAD/DEAH_box_helicase_dom"/>
</dbReference>
<dbReference type="PROSITE" id="PS51194">
    <property type="entry name" value="HELICASE_CTER"/>
    <property type="match status" value="1"/>
</dbReference>
<dbReference type="PROSITE" id="PS51192">
    <property type="entry name" value="HELICASE_ATP_BIND_1"/>
    <property type="match status" value="1"/>
</dbReference>
<dbReference type="CDD" id="cd00268">
    <property type="entry name" value="DEADc"/>
    <property type="match status" value="1"/>
</dbReference>
<evidence type="ECO:0000313" key="8">
    <source>
        <dbReference type="EMBL" id="TXB61816.1"/>
    </source>
</evidence>
<dbReference type="PANTHER" id="PTHR47959">
    <property type="entry name" value="ATP-DEPENDENT RNA HELICASE RHLE-RELATED"/>
    <property type="match status" value="1"/>
</dbReference>
<evidence type="ECO:0000256" key="3">
    <source>
        <dbReference type="ARBA" id="ARBA00022806"/>
    </source>
</evidence>
<dbReference type="InterPro" id="IPR012677">
    <property type="entry name" value="Nucleotide-bd_a/b_plait_sf"/>
</dbReference>
<evidence type="ECO:0000259" key="7">
    <source>
        <dbReference type="PROSITE" id="PS51194"/>
    </source>
</evidence>
<dbReference type="InterPro" id="IPR027417">
    <property type="entry name" value="P-loop_NTPase"/>
</dbReference>
<dbReference type="GO" id="GO:0003724">
    <property type="term" value="F:RNA helicase activity"/>
    <property type="evidence" value="ECO:0007669"/>
    <property type="project" value="TreeGrafter"/>
</dbReference>
<dbReference type="InterPro" id="IPR014001">
    <property type="entry name" value="Helicase_ATP-bd"/>
</dbReference>
<dbReference type="Pfam" id="PF03880">
    <property type="entry name" value="DbpA"/>
    <property type="match status" value="1"/>
</dbReference>
<evidence type="ECO:0000256" key="4">
    <source>
        <dbReference type="ARBA" id="ARBA00022840"/>
    </source>
</evidence>
<dbReference type="SUPFAM" id="SSF52540">
    <property type="entry name" value="P-loop containing nucleoside triphosphate hydrolases"/>
    <property type="match status" value="1"/>
</dbReference>
<dbReference type="Gene3D" id="3.30.70.330">
    <property type="match status" value="1"/>
</dbReference>
<dbReference type="SMART" id="SM00487">
    <property type="entry name" value="DEXDc"/>
    <property type="match status" value="1"/>
</dbReference>
<protein>
    <submittedName>
        <fullName evidence="8">DEAD/DEAH box helicase</fullName>
    </submittedName>
</protein>
<name>A0A5C6RHE8_9BACT</name>
<organism evidence="8 9">
    <name type="scientific">Phaeodactylibacter luteus</name>
    <dbReference type="NCBI Taxonomy" id="1564516"/>
    <lineage>
        <taxon>Bacteria</taxon>
        <taxon>Pseudomonadati</taxon>
        <taxon>Bacteroidota</taxon>
        <taxon>Saprospiria</taxon>
        <taxon>Saprospirales</taxon>
        <taxon>Haliscomenobacteraceae</taxon>
        <taxon>Phaeodactylibacter</taxon>
    </lineage>
</organism>
<keyword evidence="1" id="KW-0547">Nucleotide-binding</keyword>
<dbReference type="EMBL" id="VOOR01000044">
    <property type="protein sequence ID" value="TXB61816.1"/>
    <property type="molecule type" value="Genomic_DNA"/>
</dbReference>
<dbReference type="Pfam" id="PF00271">
    <property type="entry name" value="Helicase_C"/>
    <property type="match status" value="1"/>
</dbReference>
<dbReference type="InterPro" id="IPR005580">
    <property type="entry name" value="DbpA/CsdA_RNA-bd_dom"/>
</dbReference>
<dbReference type="InterPro" id="IPR050079">
    <property type="entry name" value="DEAD_box_RNA_helicase"/>
</dbReference>
<sequence length="436" mass="47732">MSKVKDQQAMLEKLGIAELNPMQSAAHQAIAEQPELILIAPTGTGKTLAFLLPVIARLDPGLEAVQALILVPSRELAIQIEQIARDMGSGFKVNAVYGGRAGYKDKQDLKHPPAILVGTPGRIADHIEREHVGMEQVKALVLDEFDKSLETGFEKQMRGIIACMPAVERKILTSATQNVNIPDFVGLKAPVRLQFGAEEASQLALKAIAADEVDEYGALALLLAELGEGRGIVFCSLKETLNEVSVFLSRKKIAHASFYGGMGQLEREHALIQFRNGTHRILLSTDLAARGLDIPELDYIIHFEFPFDEASFVHRNGRTARMHSEGAAYLIKPRGRQLPHYARGAEMVKLSGSGKPALSHWATLHMLGGRRDKISKGDIAGLFLKEGGLEPGQLGVIELKQDAAYIAVDRGQADRLAKALDNKKLKKKKIRLRLMD</sequence>
<keyword evidence="4" id="KW-0067">ATP-binding</keyword>
<feature type="domain" description="Helicase C-terminal" evidence="7">
    <location>
        <begin position="218"/>
        <end position="363"/>
    </location>
</feature>
<dbReference type="AlphaFoldDB" id="A0A5C6RHE8"/>
<gene>
    <name evidence="8" type="ORF">FRY97_17090</name>
</gene>
<dbReference type="GO" id="GO:0003676">
    <property type="term" value="F:nucleic acid binding"/>
    <property type="evidence" value="ECO:0007669"/>
    <property type="project" value="InterPro"/>
</dbReference>
<comment type="similarity">
    <text evidence="5">Belongs to the DEAD box helicase family.</text>
</comment>
<accession>A0A5C6RHE8</accession>
<evidence type="ECO:0000256" key="2">
    <source>
        <dbReference type="ARBA" id="ARBA00022801"/>
    </source>
</evidence>
<evidence type="ECO:0000259" key="6">
    <source>
        <dbReference type="PROSITE" id="PS51192"/>
    </source>
</evidence>
<comment type="caution">
    <text evidence="8">The sequence shown here is derived from an EMBL/GenBank/DDBJ whole genome shotgun (WGS) entry which is preliminary data.</text>
</comment>
<dbReference type="GO" id="GO:0016787">
    <property type="term" value="F:hydrolase activity"/>
    <property type="evidence" value="ECO:0007669"/>
    <property type="project" value="UniProtKB-KW"/>
</dbReference>
<dbReference type="GO" id="GO:0005829">
    <property type="term" value="C:cytosol"/>
    <property type="evidence" value="ECO:0007669"/>
    <property type="project" value="TreeGrafter"/>
</dbReference>
<dbReference type="Gene3D" id="3.40.50.300">
    <property type="entry name" value="P-loop containing nucleotide triphosphate hydrolases"/>
    <property type="match status" value="2"/>
</dbReference>
<keyword evidence="2" id="KW-0378">Hydrolase</keyword>
<feature type="domain" description="Helicase ATP-binding" evidence="6">
    <location>
        <begin position="27"/>
        <end position="195"/>
    </location>
</feature>
<dbReference type="RefSeq" id="WP_147168786.1">
    <property type="nucleotide sequence ID" value="NZ_VOOR01000044.1"/>
</dbReference>